<proteinExistence type="inferred from homology"/>
<dbReference type="InterPro" id="IPR000653">
    <property type="entry name" value="DegT/StrS_aminotransferase"/>
</dbReference>
<dbReference type="GO" id="GO:0008483">
    <property type="term" value="F:transaminase activity"/>
    <property type="evidence" value="ECO:0007669"/>
    <property type="project" value="UniProtKB-KW"/>
</dbReference>
<keyword evidence="3" id="KW-0614">Plasmid</keyword>
<dbReference type="PANTHER" id="PTHR30244">
    <property type="entry name" value="TRANSAMINASE"/>
    <property type="match status" value="1"/>
</dbReference>
<dbReference type="GO" id="GO:0030170">
    <property type="term" value="F:pyridoxal phosphate binding"/>
    <property type="evidence" value="ECO:0007669"/>
    <property type="project" value="TreeGrafter"/>
</dbReference>
<dbReference type="Pfam" id="PF01041">
    <property type="entry name" value="DegT_DnrJ_EryC1"/>
    <property type="match status" value="1"/>
</dbReference>
<evidence type="ECO:0000313" key="3">
    <source>
        <dbReference type="EMBL" id="ADB63745.1"/>
    </source>
</evidence>
<evidence type="ECO:0000256" key="1">
    <source>
        <dbReference type="RuleBase" id="RU004508"/>
    </source>
</evidence>
<accession>D2S2Z8</accession>
<dbReference type="InterPro" id="IPR015424">
    <property type="entry name" value="PyrdxlP-dep_Trfase"/>
</dbReference>
<dbReference type="HOGENOM" id="CLU_059313_2_0_2"/>
<evidence type="ECO:0000256" key="2">
    <source>
        <dbReference type="SAM" id="MobiDB-lite"/>
    </source>
</evidence>
<gene>
    <name evidence="3" type="ordered locus">Htur_5114</name>
</gene>
<reference evidence="3 4" key="1">
    <citation type="journal article" date="2010" name="Stand. Genomic Sci.">
        <title>Complete genome sequence of Haloterrigena turkmenica type strain (4k).</title>
        <authorList>
            <person name="Saunders E."/>
            <person name="Tindall B.J."/>
            <person name="Fahnrich R."/>
            <person name="Lapidus A."/>
            <person name="Copeland A."/>
            <person name="Del Rio T.G."/>
            <person name="Lucas S."/>
            <person name="Chen F."/>
            <person name="Tice H."/>
            <person name="Cheng J.F."/>
            <person name="Han C."/>
            <person name="Detter J.C."/>
            <person name="Bruce D."/>
            <person name="Goodwin L."/>
            <person name="Chain P."/>
            <person name="Pitluck S."/>
            <person name="Pati A."/>
            <person name="Ivanova N."/>
            <person name="Mavromatis K."/>
            <person name="Chen A."/>
            <person name="Palaniappan K."/>
            <person name="Land M."/>
            <person name="Hauser L."/>
            <person name="Chang Y.J."/>
            <person name="Jeffries C.D."/>
            <person name="Brettin T."/>
            <person name="Rohde M."/>
            <person name="Goker M."/>
            <person name="Bristow J."/>
            <person name="Eisen J.A."/>
            <person name="Markowitz V."/>
            <person name="Hugenholtz P."/>
            <person name="Klenk H.P."/>
            <person name="Kyrpides N.C."/>
        </authorList>
    </citation>
    <scope>NUCLEOTIDE SEQUENCE [LARGE SCALE GENOMIC DNA]</scope>
    <source>
        <strain evidence="4">ATCC 51198 / DSM 5511 / JCM 9101 / NCIMB 13204 / VKM B-1734 / 4k</strain>
    </source>
</reference>
<evidence type="ECO:0000313" key="4">
    <source>
        <dbReference type="Proteomes" id="UP000001903"/>
    </source>
</evidence>
<feature type="region of interest" description="Disordered" evidence="2">
    <location>
        <begin position="372"/>
        <end position="391"/>
    </location>
</feature>
<keyword evidence="3" id="KW-0808">Transferase</keyword>
<keyword evidence="3" id="KW-0032">Aminotransferase</keyword>
<dbReference type="PANTHER" id="PTHR30244:SF42">
    <property type="entry name" value="UDP-2-ACETAMIDO-2-DEOXY-3-OXO-D-GLUCURONATE AMINOTRANSFERASE"/>
    <property type="match status" value="1"/>
</dbReference>
<dbReference type="KEGG" id="htu:Htur_5114"/>
<dbReference type="AlphaFoldDB" id="D2S2Z8"/>
<dbReference type="InterPro" id="IPR015421">
    <property type="entry name" value="PyrdxlP-dep_Trfase_major"/>
</dbReference>
<sequence length="391" mass="42951">MAMISEHPSLSARTLLDRRATGIEPFLERYTANFAFYGSGKAALYDGLAGLVTPGENVLVPAYLPDAVVEPFRDLGLEPRYYRVRETLAPDRADLAERLDDETAAVVTVDYFGFPQPELEAVASLLADRDCYHVDDNAHAPLSVDDGTLLGTRGHLGVTSLRKLLPIPDGAVLYCNDDSVAARLEPLSFAGVRDRFGVDDCRYVLESLAGDLLGTNATVRRAVERLVAERAVSVPDPKARYEAAKTPMSRLSAAVVAAADPTAIRRARRTNYLAWRRCFDSRSGVEAYHETLPEGICPQVFPLRTGSPQRLVAALERCGVAAHTWPRLAATVRDDPAYAVARRLARETVVLPVHQGVDPIAIEAVDDRLRRRATTASRSAPRRSVPRERRR</sequence>
<feature type="compositionally biased region" description="Low complexity" evidence="2">
    <location>
        <begin position="374"/>
        <end position="383"/>
    </location>
</feature>
<organism evidence="3 4">
    <name type="scientific">Haloterrigena turkmenica (strain ATCC 51198 / DSM 5511 / JCM 9101 / NCIMB 13204 / VKM B-1734 / 4k)</name>
    <name type="common">Halococcus turkmenicus</name>
    <dbReference type="NCBI Taxonomy" id="543526"/>
    <lineage>
        <taxon>Archaea</taxon>
        <taxon>Methanobacteriati</taxon>
        <taxon>Methanobacteriota</taxon>
        <taxon>Stenosarchaea group</taxon>
        <taxon>Halobacteria</taxon>
        <taxon>Halobacteriales</taxon>
        <taxon>Natrialbaceae</taxon>
        <taxon>Haloterrigena</taxon>
    </lineage>
</organism>
<dbReference type="eggNOG" id="arCOG00118">
    <property type="taxonomic scope" value="Archaea"/>
</dbReference>
<geneLocation type="plasmid" evidence="3 4">
    <name>pHTUR04</name>
</geneLocation>
<keyword evidence="1" id="KW-0663">Pyridoxal phosphate</keyword>
<comment type="similarity">
    <text evidence="1">Belongs to the DegT/DnrJ/EryC1 family.</text>
</comment>
<dbReference type="GO" id="GO:0000271">
    <property type="term" value="P:polysaccharide biosynthetic process"/>
    <property type="evidence" value="ECO:0007669"/>
    <property type="project" value="TreeGrafter"/>
</dbReference>
<protein>
    <submittedName>
        <fullName evidence="3">DegT/DnrJ/EryC1/StrS aminotransferase</fullName>
    </submittedName>
</protein>
<dbReference type="EMBL" id="CP001864">
    <property type="protein sequence ID" value="ADB63745.1"/>
    <property type="molecule type" value="Genomic_DNA"/>
</dbReference>
<name>D2S2Z8_HALTV</name>
<dbReference type="Proteomes" id="UP000001903">
    <property type="component" value="Plasmid pHTUR04"/>
</dbReference>
<dbReference type="SUPFAM" id="SSF53383">
    <property type="entry name" value="PLP-dependent transferases"/>
    <property type="match status" value="1"/>
</dbReference>
<keyword evidence="4" id="KW-1185">Reference proteome</keyword>
<dbReference type="Gene3D" id="3.40.640.10">
    <property type="entry name" value="Type I PLP-dependent aspartate aminotransferase-like (Major domain)"/>
    <property type="match status" value="1"/>
</dbReference>